<comment type="caution">
    <text evidence="6">The sequence shown here is derived from an EMBL/GenBank/DDBJ whole genome shotgun (WGS) entry which is preliminary data.</text>
</comment>
<name>A0A1V4A1V6_9ACTN</name>
<dbReference type="InterPro" id="IPR020084">
    <property type="entry name" value="NUDIX_hydrolase_CS"/>
</dbReference>
<dbReference type="PROSITE" id="PS00893">
    <property type="entry name" value="NUDIX_BOX"/>
    <property type="match status" value="1"/>
</dbReference>
<reference evidence="6 7" key="1">
    <citation type="submission" date="2017-02" db="EMBL/GenBank/DDBJ databases">
        <title>Draft Genome Sequence of Streptomyces tsukubaensis F601, a Producer of the immunosuppressant tacrolimus FK506.</title>
        <authorList>
            <person name="Zong G."/>
            <person name="Zhong C."/>
            <person name="Fu J."/>
            <person name="Qin R."/>
            <person name="Cao G."/>
        </authorList>
    </citation>
    <scope>NUCLEOTIDE SEQUENCE [LARGE SCALE GENOMIC DNA]</scope>
    <source>
        <strain evidence="6 7">F601</strain>
    </source>
</reference>
<dbReference type="InterPro" id="IPR000086">
    <property type="entry name" value="NUDIX_hydrolase_dom"/>
</dbReference>
<accession>A0A1V4A1V6</accession>
<comment type="cofactor">
    <cofactor evidence="1">
        <name>Mg(2+)</name>
        <dbReference type="ChEBI" id="CHEBI:18420"/>
    </cofactor>
</comment>
<dbReference type="PROSITE" id="PS51462">
    <property type="entry name" value="NUDIX"/>
    <property type="match status" value="1"/>
</dbReference>
<dbReference type="OrthoDB" id="9804442at2"/>
<evidence type="ECO:0000313" key="7">
    <source>
        <dbReference type="Proteomes" id="UP000190539"/>
    </source>
</evidence>
<dbReference type="GO" id="GO:0016787">
    <property type="term" value="F:hydrolase activity"/>
    <property type="evidence" value="ECO:0007669"/>
    <property type="project" value="UniProtKB-KW"/>
</dbReference>
<dbReference type="PRINTS" id="PR00502">
    <property type="entry name" value="NUDIXFAMILY"/>
</dbReference>
<dbReference type="SUPFAM" id="SSF55811">
    <property type="entry name" value="Nudix"/>
    <property type="match status" value="1"/>
</dbReference>
<dbReference type="Gene3D" id="3.90.79.10">
    <property type="entry name" value="Nucleoside Triphosphate Pyrophosphohydrolase"/>
    <property type="match status" value="1"/>
</dbReference>
<dbReference type="InterPro" id="IPR020476">
    <property type="entry name" value="Nudix_hydrolase"/>
</dbReference>
<evidence type="ECO:0000259" key="5">
    <source>
        <dbReference type="PROSITE" id="PS51462"/>
    </source>
</evidence>
<dbReference type="Proteomes" id="UP000190539">
    <property type="component" value="Unassembled WGS sequence"/>
</dbReference>
<dbReference type="EMBL" id="MVFC01000032">
    <property type="protein sequence ID" value="OON73267.1"/>
    <property type="molecule type" value="Genomic_DNA"/>
</dbReference>
<dbReference type="InterPro" id="IPR015797">
    <property type="entry name" value="NUDIX_hydrolase-like_dom_sf"/>
</dbReference>
<evidence type="ECO:0000256" key="4">
    <source>
        <dbReference type="RuleBase" id="RU003476"/>
    </source>
</evidence>
<gene>
    <name evidence="6" type="ORF">B1H18_27560</name>
</gene>
<dbReference type="PANTHER" id="PTHR43046">
    <property type="entry name" value="GDP-MANNOSE MANNOSYL HYDROLASE"/>
    <property type="match status" value="1"/>
</dbReference>
<evidence type="ECO:0000256" key="1">
    <source>
        <dbReference type="ARBA" id="ARBA00001946"/>
    </source>
</evidence>
<keyword evidence="3 4" id="KW-0378">Hydrolase</keyword>
<dbReference type="STRING" id="83656.B1H18_27560"/>
<comment type="similarity">
    <text evidence="2 4">Belongs to the Nudix hydrolase family.</text>
</comment>
<evidence type="ECO:0000256" key="3">
    <source>
        <dbReference type="ARBA" id="ARBA00022801"/>
    </source>
</evidence>
<dbReference type="Pfam" id="PF00293">
    <property type="entry name" value="NUDIX"/>
    <property type="match status" value="1"/>
</dbReference>
<dbReference type="AlphaFoldDB" id="A0A1V4A1V6"/>
<keyword evidence="7" id="KW-1185">Reference proteome</keyword>
<evidence type="ECO:0000256" key="2">
    <source>
        <dbReference type="ARBA" id="ARBA00005582"/>
    </source>
</evidence>
<feature type="domain" description="Nudix hydrolase" evidence="5">
    <location>
        <begin position="1"/>
        <end position="125"/>
    </location>
</feature>
<dbReference type="PANTHER" id="PTHR43046:SF2">
    <property type="entry name" value="8-OXO-DGTP DIPHOSPHATASE-RELATED"/>
    <property type="match status" value="1"/>
</dbReference>
<proteinExistence type="inferred from homology"/>
<organism evidence="6 7">
    <name type="scientific">Streptomyces tsukubensis</name>
    <dbReference type="NCBI Taxonomy" id="83656"/>
    <lineage>
        <taxon>Bacteria</taxon>
        <taxon>Bacillati</taxon>
        <taxon>Actinomycetota</taxon>
        <taxon>Actinomycetes</taxon>
        <taxon>Kitasatosporales</taxon>
        <taxon>Streptomycetaceae</taxon>
        <taxon>Streptomyces</taxon>
    </lineage>
</organism>
<evidence type="ECO:0000313" key="6">
    <source>
        <dbReference type="EMBL" id="OON73267.1"/>
    </source>
</evidence>
<sequence length="138" mass="14804">MTGIVIKDDKILVLNQDTDGPRTWSLPGGKVEDGEALEEALIREMQEETGAEVEVGRLLYLCDNTSAHVVHITFEARIVGGEIGAVKEGADTRPIRGVEFVALDDLPSRGFSDVFVKLCRDGFPGAGSYMGPKSAIGL</sequence>
<protein>
    <submittedName>
        <fullName evidence="6">NUDIX domain-containing protein</fullName>
    </submittedName>
</protein>